<dbReference type="GO" id="GO:0019005">
    <property type="term" value="C:SCF ubiquitin ligase complex"/>
    <property type="evidence" value="ECO:0007669"/>
    <property type="project" value="TreeGrafter"/>
</dbReference>
<dbReference type="InterPro" id="IPR006553">
    <property type="entry name" value="Leu-rich_rpt_Cys-con_subtyp"/>
</dbReference>
<evidence type="ECO:0000313" key="2">
    <source>
        <dbReference type="EMBL" id="KAK9690475.1"/>
    </source>
</evidence>
<dbReference type="AlphaFoldDB" id="A0AAW1IL65"/>
<dbReference type="InterPro" id="IPR032675">
    <property type="entry name" value="LRR_dom_sf"/>
</dbReference>
<evidence type="ECO:0000313" key="3">
    <source>
        <dbReference type="Proteomes" id="UP001443914"/>
    </source>
</evidence>
<evidence type="ECO:0000259" key="1">
    <source>
        <dbReference type="Pfam" id="PF25372"/>
    </source>
</evidence>
<dbReference type="GO" id="GO:0031146">
    <property type="term" value="P:SCF-dependent proteasomal ubiquitin-dependent protein catabolic process"/>
    <property type="evidence" value="ECO:0007669"/>
    <property type="project" value="TreeGrafter"/>
</dbReference>
<sequence>MHQKIVVDVPEEIWDQIISLLDHDRYLEPLSLVSKTFLPITNRLKQTLKISNATAHFLPKLLQRFPNLKNISFCDFHGEIDPILRLISQTPFPLSSLDLSNHTEFPSEAIQELPTSSLRSIRSLKLSNCSAVNDCHLRVISELMINLEELDLSEPRDDYDMNDVMDISGGLGITDYGVDLIASNLSNLKKVNLSGNYFISDKSVVSLAEKCPFLEDILVKNCTFVTQNGVAFVCRNCRNLRLLGVLGMDLAVPEISEPLVLATNLSVLDFSYMTVSDGLLYAIVKASIPLKKFTLYHCKEFTFSGVLSLLRTYHSLEYLALEGAYWVTDRTIIDISKFLRKATTVKLNFCSRVTSSGLFTVLKNCSMLNSLEMEKTNLGWEEFAVNDAKNVQIRALCLGANKTLSNECLEKISFSCPNLELLDVSDCPAISRKGIGEVVRKCTSLRHLHISGSGAIKSLGIDTKLPNLEVIQASGSGLNDDGLITIARKCPGLVNLDVMGCSGVSSKGVKEIISWCQRLREINLSWCRVMGKDIVPWMVFARPSLRKIAPPIGATITEVEKSLFLQHGCLVDGP</sequence>
<comment type="caution">
    <text evidence="2">The sequence shown here is derived from an EMBL/GenBank/DDBJ whole genome shotgun (WGS) entry which is preliminary data.</text>
</comment>
<reference evidence="2" key="1">
    <citation type="submission" date="2024-03" db="EMBL/GenBank/DDBJ databases">
        <title>WGS assembly of Saponaria officinalis var. Norfolk2.</title>
        <authorList>
            <person name="Jenkins J."/>
            <person name="Shu S."/>
            <person name="Grimwood J."/>
            <person name="Barry K."/>
            <person name="Goodstein D."/>
            <person name="Schmutz J."/>
            <person name="Leebens-Mack J."/>
            <person name="Osbourn A."/>
        </authorList>
    </citation>
    <scope>NUCLEOTIDE SEQUENCE [LARGE SCALE GENOMIC DNA]</scope>
    <source>
        <strain evidence="2">JIC</strain>
    </source>
</reference>
<dbReference type="Gene3D" id="3.80.10.10">
    <property type="entry name" value="Ribonuclease Inhibitor"/>
    <property type="match status" value="4"/>
</dbReference>
<dbReference type="SMART" id="SM00367">
    <property type="entry name" value="LRR_CC"/>
    <property type="match status" value="7"/>
</dbReference>
<gene>
    <name evidence="2" type="ORF">RND81_09G130100</name>
</gene>
<feature type="domain" description="F-box/LRR-repeat protein 15-like leucin rich repeat" evidence="1">
    <location>
        <begin position="172"/>
        <end position="335"/>
    </location>
</feature>
<accession>A0AAW1IL65</accession>
<dbReference type="SUPFAM" id="SSF52047">
    <property type="entry name" value="RNI-like"/>
    <property type="match status" value="2"/>
</dbReference>
<dbReference type="Proteomes" id="UP001443914">
    <property type="component" value="Unassembled WGS sequence"/>
</dbReference>
<dbReference type="InterPro" id="IPR057207">
    <property type="entry name" value="FBXL15_LRR"/>
</dbReference>
<proteinExistence type="predicted"/>
<keyword evidence="3" id="KW-1185">Reference proteome</keyword>
<name>A0AAW1IL65_SAPOF</name>
<dbReference type="PANTHER" id="PTHR13318">
    <property type="entry name" value="PARTNER OF PAIRED, ISOFORM B-RELATED"/>
    <property type="match status" value="1"/>
</dbReference>
<dbReference type="Pfam" id="PF25372">
    <property type="entry name" value="DUF7885"/>
    <property type="match status" value="1"/>
</dbReference>
<organism evidence="2 3">
    <name type="scientific">Saponaria officinalis</name>
    <name type="common">Common soapwort</name>
    <name type="synonym">Lychnis saponaria</name>
    <dbReference type="NCBI Taxonomy" id="3572"/>
    <lineage>
        <taxon>Eukaryota</taxon>
        <taxon>Viridiplantae</taxon>
        <taxon>Streptophyta</taxon>
        <taxon>Embryophyta</taxon>
        <taxon>Tracheophyta</taxon>
        <taxon>Spermatophyta</taxon>
        <taxon>Magnoliopsida</taxon>
        <taxon>eudicotyledons</taxon>
        <taxon>Gunneridae</taxon>
        <taxon>Pentapetalae</taxon>
        <taxon>Caryophyllales</taxon>
        <taxon>Caryophyllaceae</taxon>
        <taxon>Caryophylleae</taxon>
        <taxon>Saponaria</taxon>
    </lineage>
</organism>
<dbReference type="EMBL" id="JBDFQZ010000009">
    <property type="protein sequence ID" value="KAK9690475.1"/>
    <property type="molecule type" value="Genomic_DNA"/>
</dbReference>
<protein>
    <recommendedName>
        <fullName evidence="1">F-box/LRR-repeat protein 15-like leucin rich repeat domain-containing protein</fullName>
    </recommendedName>
</protein>